<reference evidence="3" key="1">
    <citation type="journal article" date="2019" name="Int. J. Syst. Evol. Microbiol.">
        <title>The Global Catalogue of Microorganisms (GCM) 10K type strain sequencing project: providing services to taxonomists for standard genome sequencing and annotation.</title>
        <authorList>
            <consortium name="The Broad Institute Genomics Platform"/>
            <consortium name="The Broad Institute Genome Sequencing Center for Infectious Disease"/>
            <person name="Wu L."/>
            <person name="Ma J."/>
        </authorList>
    </citation>
    <scope>NUCLEOTIDE SEQUENCE [LARGE SCALE GENOMIC DNA]</scope>
    <source>
        <strain evidence="3">CGMCC 4.1641</strain>
    </source>
</reference>
<evidence type="ECO:0000313" key="3">
    <source>
        <dbReference type="Proteomes" id="UP001596222"/>
    </source>
</evidence>
<protein>
    <recommendedName>
        <fullName evidence="4">DNA primase/polymerase bifunctional N-terminal domain-containing protein</fullName>
    </recommendedName>
</protein>
<evidence type="ECO:0008006" key="4">
    <source>
        <dbReference type="Google" id="ProtNLM"/>
    </source>
</evidence>
<sequence length="168" mass="17814">MRTPVAEEPTPSASHRHNGGDPMTAVSRWLSRASYDPATTLALWAAGETAPLLVGREWRLVRIDFTPATAAVTGLRARGRHIGPYLMGGAEHAMWWLLPLGEDGGGVAGIPGVTPYPKGSELFAPPPGKYLGDRVWVLPDLADGRWSTLTAAADLREALEAARAAGTP</sequence>
<gene>
    <name evidence="2" type="ORF">ACFPP6_13505</name>
</gene>
<feature type="region of interest" description="Disordered" evidence="1">
    <location>
        <begin position="1"/>
        <end position="23"/>
    </location>
</feature>
<accession>A0ABV9ZWV8</accession>
<keyword evidence="3" id="KW-1185">Reference proteome</keyword>
<evidence type="ECO:0000256" key="1">
    <source>
        <dbReference type="SAM" id="MobiDB-lite"/>
    </source>
</evidence>
<proteinExistence type="predicted"/>
<comment type="caution">
    <text evidence="2">The sequence shown here is derived from an EMBL/GenBank/DDBJ whole genome shotgun (WGS) entry which is preliminary data.</text>
</comment>
<dbReference type="EMBL" id="JBHSKJ010000006">
    <property type="protein sequence ID" value="MFC5145677.1"/>
    <property type="molecule type" value="Genomic_DNA"/>
</dbReference>
<name>A0ABV9ZWV8_9ACTN</name>
<dbReference type="RefSeq" id="WP_382040837.1">
    <property type="nucleotide sequence ID" value="NZ_JBHSKJ010000006.1"/>
</dbReference>
<organism evidence="2 3">
    <name type="scientific">Streptomyces aureoversilis</name>
    <dbReference type="NCBI Taxonomy" id="67277"/>
    <lineage>
        <taxon>Bacteria</taxon>
        <taxon>Bacillati</taxon>
        <taxon>Actinomycetota</taxon>
        <taxon>Actinomycetes</taxon>
        <taxon>Kitasatosporales</taxon>
        <taxon>Streptomycetaceae</taxon>
        <taxon>Streptomyces</taxon>
    </lineage>
</organism>
<dbReference type="Proteomes" id="UP001596222">
    <property type="component" value="Unassembled WGS sequence"/>
</dbReference>
<evidence type="ECO:0000313" key="2">
    <source>
        <dbReference type="EMBL" id="MFC5145677.1"/>
    </source>
</evidence>